<keyword evidence="2" id="KW-1133">Transmembrane helix</keyword>
<dbReference type="GO" id="GO:0016020">
    <property type="term" value="C:membrane"/>
    <property type="evidence" value="ECO:0007669"/>
    <property type="project" value="InterPro"/>
</dbReference>
<keyword evidence="2" id="KW-0812">Transmembrane</keyword>
<dbReference type="InterPro" id="IPR006029">
    <property type="entry name" value="Neurotrans-gated_channel_TM"/>
</dbReference>
<reference evidence="4 5" key="1">
    <citation type="submission" date="2019-05" db="EMBL/GenBank/DDBJ databases">
        <title>Another draft genome of Portunus trituberculatus and its Hox gene families provides insights of decapod evolution.</title>
        <authorList>
            <person name="Jeong J.-H."/>
            <person name="Song I."/>
            <person name="Kim S."/>
            <person name="Choi T."/>
            <person name="Kim D."/>
            <person name="Ryu S."/>
            <person name="Kim W."/>
        </authorList>
    </citation>
    <scope>NUCLEOTIDE SEQUENCE [LARGE SCALE GENOMIC DNA]</scope>
    <source>
        <tissue evidence="4">Muscle</tissue>
    </source>
</reference>
<protein>
    <submittedName>
        <fullName evidence="4">Gamma-aminobutyric acid receptor subunit alpha-4</fullName>
    </submittedName>
</protein>
<proteinExistence type="predicted"/>
<evidence type="ECO:0000259" key="3">
    <source>
        <dbReference type="Pfam" id="PF02932"/>
    </source>
</evidence>
<dbReference type="OrthoDB" id="6350930at2759"/>
<dbReference type="InterPro" id="IPR038050">
    <property type="entry name" value="Neuro_actylchol_rec"/>
</dbReference>
<organism evidence="4 5">
    <name type="scientific">Portunus trituberculatus</name>
    <name type="common">Swimming crab</name>
    <name type="synonym">Neptunus trituberculatus</name>
    <dbReference type="NCBI Taxonomy" id="210409"/>
    <lineage>
        <taxon>Eukaryota</taxon>
        <taxon>Metazoa</taxon>
        <taxon>Ecdysozoa</taxon>
        <taxon>Arthropoda</taxon>
        <taxon>Crustacea</taxon>
        <taxon>Multicrustacea</taxon>
        <taxon>Malacostraca</taxon>
        <taxon>Eumalacostraca</taxon>
        <taxon>Eucarida</taxon>
        <taxon>Decapoda</taxon>
        <taxon>Pleocyemata</taxon>
        <taxon>Brachyura</taxon>
        <taxon>Eubrachyura</taxon>
        <taxon>Portunoidea</taxon>
        <taxon>Portunidae</taxon>
        <taxon>Portuninae</taxon>
        <taxon>Portunus</taxon>
    </lineage>
</organism>
<dbReference type="InterPro" id="IPR036719">
    <property type="entry name" value="Neuro-gated_channel_TM_sf"/>
</dbReference>
<keyword evidence="5" id="KW-1185">Reference proteome</keyword>
<feature type="region of interest" description="Disordered" evidence="1">
    <location>
        <begin position="1"/>
        <end position="27"/>
    </location>
</feature>
<accession>A0A5B7GNY3</accession>
<evidence type="ECO:0000313" key="5">
    <source>
        <dbReference type="Proteomes" id="UP000324222"/>
    </source>
</evidence>
<evidence type="ECO:0000256" key="1">
    <source>
        <dbReference type="SAM" id="MobiDB-lite"/>
    </source>
</evidence>
<dbReference type="PRINTS" id="PR00253">
    <property type="entry name" value="GABAARECEPTR"/>
</dbReference>
<feature type="domain" description="Neurotransmitter-gated ion-channel transmembrane" evidence="3">
    <location>
        <begin position="166"/>
        <end position="233"/>
    </location>
</feature>
<dbReference type="GO" id="GO:0005230">
    <property type="term" value="F:extracellular ligand-gated monoatomic ion channel activity"/>
    <property type="evidence" value="ECO:0007669"/>
    <property type="project" value="UniProtKB-ARBA"/>
</dbReference>
<evidence type="ECO:0000256" key="2">
    <source>
        <dbReference type="SAM" id="Phobius"/>
    </source>
</evidence>
<dbReference type="SUPFAM" id="SSF90112">
    <property type="entry name" value="Neurotransmitter-gated ion-channel transmembrane pore"/>
    <property type="match status" value="1"/>
</dbReference>
<evidence type="ECO:0000313" key="4">
    <source>
        <dbReference type="EMBL" id="MPC60492.1"/>
    </source>
</evidence>
<feature type="transmembrane region" description="Helical" evidence="2">
    <location>
        <begin position="195"/>
        <end position="217"/>
    </location>
</feature>
<dbReference type="GO" id="GO:0004888">
    <property type="term" value="F:transmembrane signaling receptor activity"/>
    <property type="evidence" value="ECO:0007669"/>
    <property type="project" value="InterPro"/>
</dbReference>
<feature type="compositionally biased region" description="Pro residues" evidence="1">
    <location>
        <begin position="15"/>
        <end position="27"/>
    </location>
</feature>
<sequence length="258" mass="28064">MLRGSGGGGDLDASPPAPTAPPRPAPPRPSLLLPLLCWCHAAAHHPHPPNTVQQKFSGLNSVISQPPNPSTTITAATNTSPQSVDAPPPPPPPPTPPLHHHHHHHHHTLFIYTHPLPALPAHPCITPPPPPLQLPPSLLTSLLAHHAQSPPSQHIIHHLTTSPQSGITTILTLTKMGFVDRTSLPKLAYPVGMDYFVILCFTYAFAALFEFAMINYLERRATRHQRQMVRAKKGIEDRAKAGSADDELTLVGTYYFVF</sequence>
<dbReference type="Pfam" id="PF02932">
    <property type="entry name" value="Neur_chan_memb"/>
    <property type="match status" value="1"/>
</dbReference>
<dbReference type="GO" id="GO:0005254">
    <property type="term" value="F:chloride channel activity"/>
    <property type="evidence" value="ECO:0007669"/>
    <property type="project" value="UniProtKB-ARBA"/>
</dbReference>
<feature type="compositionally biased region" description="Polar residues" evidence="1">
    <location>
        <begin position="60"/>
        <end position="83"/>
    </location>
</feature>
<feature type="compositionally biased region" description="Gly residues" evidence="1">
    <location>
        <begin position="1"/>
        <end position="10"/>
    </location>
</feature>
<keyword evidence="4" id="KW-0675">Receptor</keyword>
<dbReference type="Gene3D" id="1.20.58.390">
    <property type="entry name" value="Neurotransmitter-gated ion-channel transmembrane domain"/>
    <property type="match status" value="1"/>
</dbReference>
<comment type="caution">
    <text evidence="4">The sequence shown here is derived from an EMBL/GenBank/DDBJ whole genome shotgun (WGS) entry which is preliminary data.</text>
</comment>
<keyword evidence="2" id="KW-0472">Membrane</keyword>
<dbReference type="InterPro" id="IPR006028">
    <property type="entry name" value="GABAA/Glycine_rcpt"/>
</dbReference>
<feature type="region of interest" description="Disordered" evidence="1">
    <location>
        <begin position="60"/>
        <end position="104"/>
    </location>
</feature>
<dbReference type="EMBL" id="VSRR010017588">
    <property type="protein sequence ID" value="MPC60492.1"/>
    <property type="molecule type" value="Genomic_DNA"/>
</dbReference>
<dbReference type="GO" id="GO:0099095">
    <property type="term" value="F:ligand-gated monoatomic anion channel activity"/>
    <property type="evidence" value="ECO:0007669"/>
    <property type="project" value="UniProtKB-ARBA"/>
</dbReference>
<name>A0A5B7GNY3_PORTR</name>
<dbReference type="AlphaFoldDB" id="A0A5B7GNY3"/>
<feature type="compositionally biased region" description="Pro residues" evidence="1">
    <location>
        <begin position="86"/>
        <end position="97"/>
    </location>
</feature>
<gene>
    <name evidence="4" type="primary">Gabra4</name>
    <name evidence="4" type="ORF">E2C01_054538</name>
</gene>
<dbReference type="Proteomes" id="UP000324222">
    <property type="component" value="Unassembled WGS sequence"/>
</dbReference>